<reference evidence="3" key="1">
    <citation type="submission" date="2021-05" db="EMBL/GenBank/DDBJ databases">
        <authorList>
            <person name="Arsene-Ploetze F."/>
        </authorList>
    </citation>
    <scope>NUCLEOTIDE SEQUENCE</scope>
    <source>
        <strain evidence="3">DSM 42138</strain>
    </source>
</reference>
<keyword evidence="2" id="KW-1133">Transmembrane helix</keyword>
<protein>
    <recommendedName>
        <fullName evidence="5">DUF4232 domain-containing protein</fullName>
    </recommendedName>
</protein>
<dbReference type="EMBL" id="CAJSLV010000059">
    <property type="protein sequence ID" value="CAG6395096.1"/>
    <property type="molecule type" value="Genomic_DNA"/>
</dbReference>
<evidence type="ECO:0000256" key="2">
    <source>
        <dbReference type="SAM" id="Phobius"/>
    </source>
</evidence>
<dbReference type="AlphaFoldDB" id="A0A9W4DS68"/>
<feature type="region of interest" description="Disordered" evidence="1">
    <location>
        <begin position="291"/>
        <end position="365"/>
    </location>
</feature>
<evidence type="ECO:0008006" key="5">
    <source>
        <dbReference type="Google" id="ProtNLM"/>
    </source>
</evidence>
<feature type="compositionally biased region" description="Polar residues" evidence="1">
    <location>
        <begin position="195"/>
        <end position="207"/>
    </location>
</feature>
<feature type="transmembrane region" description="Helical" evidence="2">
    <location>
        <begin position="93"/>
        <end position="112"/>
    </location>
</feature>
<name>A0A9W4DS68_9ACTN</name>
<keyword evidence="4" id="KW-1185">Reference proteome</keyword>
<evidence type="ECO:0000313" key="4">
    <source>
        <dbReference type="Proteomes" id="UP001152519"/>
    </source>
</evidence>
<sequence>MTTPDAPDNAHGMDPNHSPGHGPAPEPAAGPTGAAAAAHDPTDLSGDLVDDSPEEAALRDLLHGAVRDLRPAPDALAHLRRAVPARRQHRRQALAGSAAAVLLVGTAVPALIHAADTGGSVGAAPVTVASTHAAQPDEDGHVNTWGTAGGSGQSGRPQDSAGPDRHPPVAGSTDGPSSQVTSPDGPPPADVPQCSGDQLGQGTSNAGSLDADGRAYGWFRVANVSSAPCTVPPGPPTVQIYATGHADLTQITVVNHTADDPATELPDTSAIAPLVLAPGEDYEVAFAWVPADTGPGGCPQPTTPPTTPTPTDTPTDTAPPDPGGAGSAENPMAQDVPADSPTTQPADVSLRHTPADGAPVVFGPTLQGACAGTIYTTAPMPAASDTPPS</sequence>
<evidence type="ECO:0000313" key="3">
    <source>
        <dbReference type="EMBL" id="CAG6395096.1"/>
    </source>
</evidence>
<keyword evidence="2" id="KW-0812">Transmembrane</keyword>
<feature type="region of interest" description="Disordered" evidence="1">
    <location>
        <begin position="133"/>
        <end position="208"/>
    </location>
</feature>
<comment type="caution">
    <text evidence="3">The sequence shown here is derived from an EMBL/GenBank/DDBJ whole genome shotgun (WGS) entry which is preliminary data.</text>
</comment>
<proteinExistence type="predicted"/>
<dbReference type="Proteomes" id="UP001152519">
    <property type="component" value="Unassembled WGS sequence"/>
</dbReference>
<feature type="region of interest" description="Disordered" evidence="1">
    <location>
        <begin position="1"/>
        <end position="51"/>
    </location>
</feature>
<feature type="compositionally biased region" description="Low complexity" evidence="1">
    <location>
        <begin position="29"/>
        <end position="39"/>
    </location>
</feature>
<accession>A0A9W4DS68</accession>
<dbReference type="RefSeq" id="WP_251491998.1">
    <property type="nucleotide sequence ID" value="NZ_CAJSLV010000059.1"/>
</dbReference>
<evidence type="ECO:0000256" key="1">
    <source>
        <dbReference type="SAM" id="MobiDB-lite"/>
    </source>
</evidence>
<organism evidence="3 4">
    <name type="scientific">Actinacidiphila cocklensis</name>
    <dbReference type="NCBI Taxonomy" id="887465"/>
    <lineage>
        <taxon>Bacteria</taxon>
        <taxon>Bacillati</taxon>
        <taxon>Actinomycetota</taxon>
        <taxon>Actinomycetes</taxon>
        <taxon>Kitasatosporales</taxon>
        <taxon>Streptomycetaceae</taxon>
        <taxon>Actinacidiphila</taxon>
    </lineage>
</organism>
<keyword evidence="2" id="KW-0472">Membrane</keyword>
<gene>
    <name evidence="3" type="ORF">SCOCK_30329</name>
</gene>